<sequence>MSDSEKKTAGLCTNGCDFYGCEENHGFCSSCYNDYLWGNISMMSASISAVERKPEEELEEEANRGQTLPMPSDKVASLIQDLRSQMSHLPKLSMPSSSTKVPSRCTVCKKRTGLLGFTCQHCEDVFCGSHRHPEDHACSVNFKRIGWRTLVEQNPVIKSDKLGFRL</sequence>
<accession>A0ACB9QHN6</accession>
<comment type="caution">
    <text evidence="1">The sequence shown here is derived from an EMBL/GenBank/DDBJ whole genome shotgun (WGS) entry which is preliminary data.</text>
</comment>
<dbReference type="EMBL" id="CM042885">
    <property type="protein sequence ID" value="KAI4365986.1"/>
    <property type="molecule type" value="Genomic_DNA"/>
</dbReference>
<protein>
    <submittedName>
        <fullName evidence="1">Uncharacterized protein</fullName>
    </submittedName>
</protein>
<keyword evidence="2" id="KW-1185">Reference proteome</keyword>
<evidence type="ECO:0000313" key="1">
    <source>
        <dbReference type="EMBL" id="KAI4365986.1"/>
    </source>
</evidence>
<evidence type="ECO:0000313" key="2">
    <source>
        <dbReference type="Proteomes" id="UP001057402"/>
    </source>
</evidence>
<dbReference type="Proteomes" id="UP001057402">
    <property type="component" value="Chromosome 6"/>
</dbReference>
<gene>
    <name evidence="1" type="ORF">MLD38_021917</name>
</gene>
<reference evidence="2" key="1">
    <citation type="journal article" date="2023" name="Front. Plant Sci.">
        <title>Chromosomal-level genome assembly of Melastoma candidum provides insights into trichome evolution.</title>
        <authorList>
            <person name="Zhong Y."/>
            <person name="Wu W."/>
            <person name="Sun C."/>
            <person name="Zou P."/>
            <person name="Liu Y."/>
            <person name="Dai S."/>
            <person name="Zhou R."/>
        </authorList>
    </citation>
    <scope>NUCLEOTIDE SEQUENCE [LARGE SCALE GENOMIC DNA]</scope>
</reference>
<name>A0ACB9QHN6_9MYRT</name>
<proteinExistence type="predicted"/>
<organism evidence="1 2">
    <name type="scientific">Melastoma candidum</name>
    <dbReference type="NCBI Taxonomy" id="119954"/>
    <lineage>
        <taxon>Eukaryota</taxon>
        <taxon>Viridiplantae</taxon>
        <taxon>Streptophyta</taxon>
        <taxon>Embryophyta</taxon>
        <taxon>Tracheophyta</taxon>
        <taxon>Spermatophyta</taxon>
        <taxon>Magnoliopsida</taxon>
        <taxon>eudicotyledons</taxon>
        <taxon>Gunneridae</taxon>
        <taxon>Pentapetalae</taxon>
        <taxon>rosids</taxon>
        <taxon>malvids</taxon>
        <taxon>Myrtales</taxon>
        <taxon>Melastomataceae</taxon>
        <taxon>Melastomatoideae</taxon>
        <taxon>Melastomateae</taxon>
        <taxon>Melastoma</taxon>
    </lineage>
</organism>